<organism evidence="2">
    <name type="scientific">Digenea simplex</name>
    <name type="common">Marine red alga</name>
    <name type="synonym">Conferva simplex</name>
    <dbReference type="NCBI Taxonomy" id="945030"/>
    <lineage>
        <taxon>Eukaryota</taxon>
        <taxon>Rhodophyta</taxon>
        <taxon>Florideophyceae</taxon>
        <taxon>Rhodymeniophycidae</taxon>
        <taxon>Ceramiales</taxon>
        <taxon>Rhodomelaceae</taxon>
        <taxon>Polysiphonioideae</taxon>
        <taxon>Digenea</taxon>
    </lineage>
</organism>
<feature type="transmembrane region" description="Helical" evidence="1">
    <location>
        <begin position="6"/>
        <end position="28"/>
    </location>
</feature>
<accession>A0A1Z1MUM7</accession>
<sequence>MTSNVLIFRCYLCIALCFLIPFSILLSVQVYSIFQTNLIISWLGKEFKEKKIIDEDFYSNLSKSYLRRKKWLDFIALHEFFYNYDIVNKDRLYSSLAYCYESSIFTKTAEYFYLKAVFLSPSSLPILKKLLKFYKKFESFEKVSKLSDQIQNIEASSSNRSR</sequence>
<keyword evidence="1" id="KW-1133">Transmembrane helix</keyword>
<protein>
    <submittedName>
        <fullName evidence="2">Uncharacterized protein</fullName>
    </submittedName>
</protein>
<reference evidence="2" key="1">
    <citation type="journal article" date="2017" name="J. Phycol.">
        <title>Analysis of chloroplast genomes and a supermatrix inform reclassification of the Rhodomelaceae (Rhodophyta).</title>
        <authorList>
            <person name="Diaz-Tapia P."/>
            <person name="Maggs C.A."/>
            <person name="West J.A."/>
            <person name="Verbruggen H."/>
        </authorList>
    </citation>
    <scope>NUCLEOTIDE SEQUENCE</scope>
    <source>
        <strain evidence="2">PD1820</strain>
    </source>
</reference>
<geneLocation type="chloroplast" evidence="2"/>
<evidence type="ECO:0000256" key="1">
    <source>
        <dbReference type="SAM" id="Phobius"/>
    </source>
</evidence>
<keyword evidence="2" id="KW-0150">Chloroplast</keyword>
<keyword evidence="2" id="KW-0934">Plastid</keyword>
<proteinExistence type="predicted"/>
<dbReference type="EMBL" id="MF101465">
    <property type="protein sequence ID" value="ARW69435.1"/>
    <property type="molecule type" value="Genomic_DNA"/>
</dbReference>
<keyword evidence="1" id="KW-0472">Membrane</keyword>
<dbReference type="GeneID" id="33362109"/>
<dbReference type="RefSeq" id="YP_009399616.1">
    <property type="nucleotide sequence ID" value="NC_035298.1"/>
</dbReference>
<dbReference type="AlphaFoldDB" id="A0A1Z1MUM7"/>
<gene>
    <name evidence="2" type="primary">ycf37</name>
</gene>
<keyword evidence="1" id="KW-0812">Transmembrane</keyword>
<evidence type="ECO:0000313" key="2">
    <source>
        <dbReference type="EMBL" id="ARW69435.1"/>
    </source>
</evidence>
<name>A0A1Z1MUM7_DIGSM</name>